<gene>
    <name evidence="1" type="ORF">QAD02_003515</name>
</gene>
<accession>A0ACC2NMW9</accession>
<evidence type="ECO:0000313" key="1">
    <source>
        <dbReference type="EMBL" id="KAJ8672256.1"/>
    </source>
</evidence>
<reference evidence="1" key="1">
    <citation type="submission" date="2023-04" db="EMBL/GenBank/DDBJ databases">
        <title>A chromosome-level genome assembly of the parasitoid wasp Eretmocerus hayati.</title>
        <authorList>
            <person name="Zhong Y."/>
            <person name="Liu S."/>
            <person name="Liu Y."/>
        </authorList>
    </citation>
    <scope>NUCLEOTIDE SEQUENCE</scope>
    <source>
        <strain evidence="1">ZJU_SS_LIU_2023</strain>
    </source>
</reference>
<name>A0ACC2NMW9_9HYME</name>
<evidence type="ECO:0000313" key="2">
    <source>
        <dbReference type="Proteomes" id="UP001239111"/>
    </source>
</evidence>
<organism evidence="1 2">
    <name type="scientific">Eretmocerus hayati</name>
    <dbReference type="NCBI Taxonomy" id="131215"/>
    <lineage>
        <taxon>Eukaryota</taxon>
        <taxon>Metazoa</taxon>
        <taxon>Ecdysozoa</taxon>
        <taxon>Arthropoda</taxon>
        <taxon>Hexapoda</taxon>
        <taxon>Insecta</taxon>
        <taxon>Pterygota</taxon>
        <taxon>Neoptera</taxon>
        <taxon>Endopterygota</taxon>
        <taxon>Hymenoptera</taxon>
        <taxon>Apocrita</taxon>
        <taxon>Proctotrupomorpha</taxon>
        <taxon>Chalcidoidea</taxon>
        <taxon>Aphelinidae</taxon>
        <taxon>Aphelininae</taxon>
        <taxon>Eretmocerus</taxon>
    </lineage>
</organism>
<sequence length="120" mass="13742">MIYRLENKMQGPYTPQIKEFARSLHFYSPAAYRMVRESSANSLPSVETLNRWSSLNDYPPGISEIAIKNVSEMVSQESKRPNGKKLVFNLTFDEIGIKKWAQMNKKSKRWEGLIDLGGGN</sequence>
<protein>
    <submittedName>
        <fullName evidence="1">Uncharacterized protein</fullName>
    </submittedName>
</protein>
<dbReference type="Proteomes" id="UP001239111">
    <property type="component" value="Chromosome 3"/>
</dbReference>
<keyword evidence="2" id="KW-1185">Reference proteome</keyword>
<dbReference type="EMBL" id="CM056743">
    <property type="protein sequence ID" value="KAJ8672256.1"/>
    <property type="molecule type" value="Genomic_DNA"/>
</dbReference>
<proteinExistence type="predicted"/>
<comment type="caution">
    <text evidence="1">The sequence shown here is derived from an EMBL/GenBank/DDBJ whole genome shotgun (WGS) entry which is preliminary data.</text>
</comment>